<accession>I0EM15</accession>
<dbReference type="PATRIC" id="fig|182217.3.peg.752"/>
<dbReference type="EMBL" id="CP003479">
    <property type="protein sequence ID" value="AFI03984.1"/>
    <property type="molecule type" value="Genomic_DNA"/>
</dbReference>
<dbReference type="RefSeq" id="WP_014660854.1">
    <property type="nucleotide sequence ID" value="NC_017737.1"/>
</dbReference>
<gene>
    <name evidence="1" type="ordered locus">HCW_03525</name>
</gene>
<protein>
    <recommendedName>
        <fullName evidence="3">Uracil-DNA glycosylase-like domain-containing protein</fullName>
    </recommendedName>
</protein>
<evidence type="ECO:0000313" key="2">
    <source>
        <dbReference type="Proteomes" id="UP000005010"/>
    </source>
</evidence>
<dbReference type="AlphaFoldDB" id="I0EM15"/>
<sequence>MDYVSKKGALNHKHGLVICGIQMGGDESHAKNDIPDSKKYFSAITHMYQRTIIKRFELWEHPLETEESKMGGFEKSIIGIEWIDGHCPKTSGTIEELSKHSERILKLLKDLEPRLLFLHGKYMLEVLNSVNMKSSVEKILGKALNEPSCIERVCDSKGSVGEVSFQNFENCQVIQFPHPRRAITDDFVKSFKVEIKPLIDEYKEYRKFKGV</sequence>
<proteinExistence type="predicted"/>
<dbReference type="STRING" id="182217.HCW_03525"/>
<evidence type="ECO:0008006" key="3">
    <source>
        <dbReference type="Google" id="ProtNLM"/>
    </source>
</evidence>
<dbReference type="Proteomes" id="UP000005010">
    <property type="component" value="Chromosome"/>
</dbReference>
<reference evidence="2" key="1">
    <citation type="submission" date="2012-04" db="EMBL/GenBank/DDBJ databases">
        <title>Complete genome sequence of Helicobacter cetorum strain MIT 00-7128.</title>
        <authorList>
            <person name="Kersulyte D."/>
            <person name="Berg D.E."/>
        </authorList>
    </citation>
    <scope>NUCLEOTIDE SEQUENCE [LARGE SCALE GENOMIC DNA]</scope>
    <source>
        <strain evidence="2">MIT 00-7128</strain>
    </source>
</reference>
<dbReference type="HOGENOM" id="CLU_1208960_0_0_7"/>
<name>I0EM15_HELC0</name>
<evidence type="ECO:0000313" key="1">
    <source>
        <dbReference type="EMBL" id="AFI03984.1"/>
    </source>
</evidence>
<dbReference type="KEGG" id="hce:HCW_03525"/>
<organism evidence="1 2">
    <name type="scientific">Helicobacter cetorum (strain ATCC BAA-429 / MIT 00-7128)</name>
    <dbReference type="NCBI Taxonomy" id="182217"/>
    <lineage>
        <taxon>Bacteria</taxon>
        <taxon>Pseudomonadati</taxon>
        <taxon>Campylobacterota</taxon>
        <taxon>Epsilonproteobacteria</taxon>
        <taxon>Campylobacterales</taxon>
        <taxon>Helicobacteraceae</taxon>
        <taxon>Helicobacter</taxon>
    </lineage>
</organism>
<keyword evidence="2" id="KW-1185">Reference proteome</keyword>